<keyword evidence="1" id="KW-0472">Membrane</keyword>
<protein>
    <submittedName>
        <fullName evidence="2">MFS transporter</fullName>
    </submittedName>
</protein>
<feature type="transmembrane region" description="Helical" evidence="1">
    <location>
        <begin position="12"/>
        <end position="34"/>
    </location>
</feature>
<evidence type="ECO:0000256" key="1">
    <source>
        <dbReference type="SAM" id="Phobius"/>
    </source>
</evidence>
<feature type="non-terminal residue" evidence="2">
    <location>
        <position position="1"/>
    </location>
</feature>
<organism evidence="2">
    <name type="scientific">Salmonella typhimurium</name>
    <dbReference type="NCBI Taxonomy" id="90371"/>
    <lineage>
        <taxon>Bacteria</taxon>
        <taxon>Pseudomonadati</taxon>
        <taxon>Pseudomonadota</taxon>
        <taxon>Gammaproteobacteria</taxon>
        <taxon>Enterobacterales</taxon>
        <taxon>Enterobacteriaceae</taxon>
        <taxon>Salmonella</taxon>
    </lineage>
</organism>
<gene>
    <name evidence="2" type="ORF">DO533_12290</name>
</gene>
<proteinExistence type="predicted"/>
<evidence type="ECO:0000313" key="2">
    <source>
        <dbReference type="EMBL" id="EBV4695544.1"/>
    </source>
</evidence>
<keyword evidence="1" id="KW-1133">Transmembrane helix</keyword>
<sequence>YQADVEQSARSLTGIALMMTLIPALFHLAVGLLMKKYLINNEYYRDIQLALAQKQA</sequence>
<dbReference type="AlphaFoldDB" id="A0A5V8XLY2"/>
<keyword evidence="1" id="KW-0812">Transmembrane</keyword>
<dbReference type="EMBL" id="AAHFII010000022">
    <property type="protein sequence ID" value="EBV4695544.1"/>
    <property type="molecule type" value="Genomic_DNA"/>
</dbReference>
<name>A0A5V8XLY2_SALTM</name>
<accession>A0A5V8XLY2</accession>
<reference evidence="2" key="1">
    <citation type="submission" date="2018-06" db="EMBL/GenBank/DDBJ databases">
        <authorList>
            <person name="Ashton P.M."/>
            <person name="Dallman T."/>
            <person name="Nair S."/>
            <person name="De Pinna E."/>
            <person name="Peters T."/>
            <person name="Grant K."/>
        </authorList>
    </citation>
    <scope>NUCLEOTIDE SEQUENCE</scope>
    <source>
        <strain evidence="2">461175</strain>
    </source>
</reference>
<comment type="caution">
    <text evidence="2">The sequence shown here is derived from an EMBL/GenBank/DDBJ whole genome shotgun (WGS) entry which is preliminary data.</text>
</comment>